<evidence type="ECO:0000313" key="6">
    <source>
        <dbReference type="Proteomes" id="UP001445076"/>
    </source>
</evidence>
<dbReference type="Proteomes" id="UP001445076">
    <property type="component" value="Unassembled WGS sequence"/>
</dbReference>
<feature type="non-terminal residue" evidence="5">
    <location>
        <position position="213"/>
    </location>
</feature>
<comment type="caution">
    <text evidence="2">Lacks conserved residue(s) required for the propagation of feature annotation.</text>
</comment>
<evidence type="ECO:0000259" key="3">
    <source>
        <dbReference type="PROSITE" id="PS50025"/>
    </source>
</evidence>
<dbReference type="EMBL" id="JARKIK010000001">
    <property type="protein sequence ID" value="KAK8754214.1"/>
    <property type="molecule type" value="Genomic_DNA"/>
</dbReference>
<keyword evidence="2" id="KW-0245">EGF-like domain</keyword>
<accession>A0AAW0YV51</accession>
<evidence type="ECO:0000256" key="2">
    <source>
        <dbReference type="PROSITE-ProRule" id="PRU00076"/>
    </source>
</evidence>
<reference evidence="5 6" key="1">
    <citation type="journal article" date="2024" name="BMC Genomics">
        <title>Genome assembly of redclaw crayfish (Cherax quadricarinatus) provides insights into its immune adaptation and hypoxia tolerance.</title>
        <authorList>
            <person name="Liu Z."/>
            <person name="Zheng J."/>
            <person name="Li H."/>
            <person name="Fang K."/>
            <person name="Wang S."/>
            <person name="He J."/>
            <person name="Zhou D."/>
            <person name="Weng S."/>
            <person name="Chi M."/>
            <person name="Gu Z."/>
            <person name="He J."/>
            <person name="Li F."/>
            <person name="Wang M."/>
        </authorList>
    </citation>
    <scope>NUCLEOTIDE SEQUENCE [LARGE SCALE GENOMIC DNA]</scope>
    <source>
        <strain evidence="5">ZL_2023a</strain>
    </source>
</reference>
<evidence type="ECO:0000256" key="1">
    <source>
        <dbReference type="ARBA" id="ARBA00023157"/>
    </source>
</evidence>
<dbReference type="InterPro" id="IPR001791">
    <property type="entry name" value="Laminin_G"/>
</dbReference>
<dbReference type="PROSITE" id="PS01186">
    <property type="entry name" value="EGF_2"/>
    <property type="match status" value="1"/>
</dbReference>
<keyword evidence="6" id="KW-1185">Reference proteome</keyword>
<evidence type="ECO:0000313" key="5">
    <source>
        <dbReference type="EMBL" id="KAK8754214.1"/>
    </source>
</evidence>
<dbReference type="AlphaFoldDB" id="A0AAW0YV51"/>
<feature type="disulfide bond" evidence="2">
    <location>
        <begin position="104"/>
        <end position="113"/>
    </location>
</feature>
<dbReference type="SUPFAM" id="SSF49899">
    <property type="entry name" value="Concanavalin A-like lectins/glucanases"/>
    <property type="match status" value="2"/>
</dbReference>
<protein>
    <submittedName>
        <fullName evidence="5">Uncharacterized protein</fullName>
    </submittedName>
</protein>
<feature type="domain" description="EGF-like" evidence="4">
    <location>
        <begin position="76"/>
        <end position="114"/>
    </location>
</feature>
<dbReference type="PROSITE" id="PS00022">
    <property type="entry name" value="EGF_1"/>
    <property type="match status" value="1"/>
</dbReference>
<comment type="caution">
    <text evidence="5">The sequence shown here is derived from an EMBL/GenBank/DDBJ whole genome shotgun (WGS) entry which is preliminary data.</text>
</comment>
<proteinExistence type="predicted"/>
<evidence type="ECO:0000259" key="4">
    <source>
        <dbReference type="PROSITE" id="PS50026"/>
    </source>
</evidence>
<keyword evidence="1 2" id="KW-1015">Disulfide bond</keyword>
<dbReference type="InterPro" id="IPR013320">
    <property type="entry name" value="ConA-like_dom_sf"/>
</dbReference>
<organism evidence="5 6">
    <name type="scientific">Cherax quadricarinatus</name>
    <name type="common">Australian red claw crayfish</name>
    <dbReference type="NCBI Taxonomy" id="27406"/>
    <lineage>
        <taxon>Eukaryota</taxon>
        <taxon>Metazoa</taxon>
        <taxon>Ecdysozoa</taxon>
        <taxon>Arthropoda</taxon>
        <taxon>Crustacea</taxon>
        <taxon>Multicrustacea</taxon>
        <taxon>Malacostraca</taxon>
        <taxon>Eumalacostraca</taxon>
        <taxon>Eucarida</taxon>
        <taxon>Decapoda</taxon>
        <taxon>Pleocyemata</taxon>
        <taxon>Astacidea</taxon>
        <taxon>Parastacoidea</taxon>
        <taxon>Parastacidae</taxon>
        <taxon>Cherax</taxon>
    </lineage>
</organism>
<feature type="domain" description="Laminin G" evidence="3">
    <location>
        <begin position="117"/>
        <end position="213"/>
    </location>
</feature>
<dbReference type="PROSITE" id="PS50026">
    <property type="entry name" value="EGF_3"/>
    <property type="match status" value="1"/>
</dbReference>
<feature type="non-terminal residue" evidence="5">
    <location>
        <position position="1"/>
    </location>
</feature>
<dbReference type="InterPro" id="IPR000742">
    <property type="entry name" value="EGF"/>
</dbReference>
<dbReference type="Gene3D" id="2.60.120.200">
    <property type="match status" value="2"/>
</dbReference>
<sequence>APWVDPQVIENWSGGVPLQVGGLAHPYPYPEHFGWTNAIVNQALDGCISRLTLNGEVVDVGEPAHSSGSIKGCMPQEKACGQELTFCGIRGSCAGGLIAPRCDCEPGWSGFQCSSPTVPVSLGKASYMKVALPFSQDPYHIMLQLRVRARGHPHGLLMFLPSTHHSSNLKLELRSGVACASMSGPRQGRQEVCLETFPLGDGAWHTVRVGRHG</sequence>
<gene>
    <name evidence="5" type="ORF">OTU49_014904</name>
</gene>
<dbReference type="PROSITE" id="PS50025">
    <property type="entry name" value="LAM_G_DOMAIN"/>
    <property type="match status" value="1"/>
</dbReference>
<name>A0AAW0YV51_CHEQU</name>